<feature type="compositionally biased region" description="Acidic residues" evidence="10">
    <location>
        <begin position="148"/>
        <end position="166"/>
    </location>
</feature>
<dbReference type="AlphaFoldDB" id="A0AA97MS81"/>
<evidence type="ECO:0000256" key="4">
    <source>
        <dbReference type="ARBA" id="ARBA00022553"/>
    </source>
</evidence>
<dbReference type="GO" id="GO:0043025">
    <property type="term" value="C:neuronal cell body"/>
    <property type="evidence" value="ECO:0007669"/>
    <property type="project" value="TreeGrafter"/>
</dbReference>
<dbReference type="GO" id="GO:0031344">
    <property type="term" value="P:regulation of cell projection organization"/>
    <property type="evidence" value="ECO:0007669"/>
    <property type="project" value="TreeGrafter"/>
</dbReference>
<dbReference type="EMBL" id="VWPS01000378">
    <property type="protein sequence ID" value="NXE96340.1"/>
    <property type="molecule type" value="Genomic_DNA"/>
</dbReference>
<feature type="region of interest" description="Disordered" evidence="10">
    <location>
        <begin position="44"/>
        <end position="227"/>
    </location>
</feature>
<dbReference type="GO" id="GO:0033270">
    <property type="term" value="C:paranode region of axon"/>
    <property type="evidence" value="ECO:0007669"/>
    <property type="project" value="TreeGrafter"/>
</dbReference>
<feature type="region of interest" description="Disordered" evidence="10">
    <location>
        <begin position="1"/>
        <end position="26"/>
    </location>
</feature>
<name>A0AA97MS81_9PASS</name>
<dbReference type="GO" id="GO:0070062">
    <property type="term" value="C:extracellular exosome"/>
    <property type="evidence" value="ECO:0007669"/>
    <property type="project" value="TreeGrafter"/>
</dbReference>
<dbReference type="GO" id="GO:0001763">
    <property type="term" value="P:morphogenesis of a branching structure"/>
    <property type="evidence" value="ECO:0007669"/>
    <property type="project" value="TreeGrafter"/>
</dbReference>
<comment type="subcellular location">
    <subcellularLocation>
        <location evidence="1">Cytoplasm</location>
        <location evidence="1">Cytoskeleton</location>
    </subcellularLocation>
</comment>
<evidence type="ECO:0000256" key="7">
    <source>
        <dbReference type="ARBA" id="ARBA00025213"/>
    </source>
</evidence>
<dbReference type="GO" id="GO:0033269">
    <property type="term" value="C:internode region of axon"/>
    <property type="evidence" value="ECO:0007669"/>
    <property type="project" value="TreeGrafter"/>
</dbReference>
<comment type="caution">
    <text evidence="11">The sequence shown here is derived from an EMBL/GenBank/DDBJ whole genome shotgun (WGS) entry which is preliminary data.</text>
</comment>
<dbReference type="Pfam" id="PF20491">
    <property type="entry name" value="Ermin"/>
    <property type="match status" value="1"/>
</dbReference>
<evidence type="ECO:0000313" key="12">
    <source>
        <dbReference type="Proteomes" id="UP000521578"/>
    </source>
</evidence>
<dbReference type="PANTHER" id="PTHR47137:SF1">
    <property type="entry name" value="ERMIN"/>
    <property type="match status" value="1"/>
</dbReference>
<feature type="compositionally biased region" description="Basic and acidic residues" evidence="10">
    <location>
        <begin position="57"/>
        <end position="81"/>
    </location>
</feature>
<protein>
    <recommendedName>
        <fullName evidence="8">Ermin</fullName>
    </recommendedName>
    <alternativeName>
        <fullName evidence="9">Juxtanodin</fullName>
    </alternativeName>
</protein>
<sequence length="250" mass="26262">MTEEVPAAPTMPACNGSVPPADGPLQVIGGIEERAKSVGTVPYANAEMSPDASPAKENLEENRNSLAEDIKPGDFTGEKRCQGTVRGCLSLMGAGAGEPPPPHPGCRAGPGGTAGLPAGSAGPGTAAGPGREAAETLAGSADPRGNVAEEEEEEVEEEDTEEDEVQVIEIKKENSDSSRLQQRDSSKEPSPPASPGGNSPLEKPGEQSSLGKKNDISRHSYSRYNTISYRRIRKGNTKQRIDEFESMMHL</sequence>
<evidence type="ECO:0000256" key="3">
    <source>
        <dbReference type="ARBA" id="ARBA00022490"/>
    </source>
</evidence>
<dbReference type="GO" id="GO:0043209">
    <property type="term" value="C:myelin sheath"/>
    <property type="evidence" value="ECO:0007669"/>
    <property type="project" value="TreeGrafter"/>
</dbReference>
<dbReference type="GO" id="GO:0008360">
    <property type="term" value="P:regulation of cell shape"/>
    <property type="evidence" value="ECO:0007669"/>
    <property type="project" value="InterPro"/>
</dbReference>
<proteinExistence type="predicted"/>
<evidence type="ECO:0000256" key="2">
    <source>
        <dbReference type="ARBA" id="ARBA00011216"/>
    </source>
</evidence>
<dbReference type="InterPro" id="IPR045346">
    <property type="entry name" value="Ermin"/>
</dbReference>
<dbReference type="Gene3D" id="6.10.360.10">
    <property type="match status" value="1"/>
</dbReference>
<keyword evidence="12" id="KW-1185">Reference proteome</keyword>
<evidence type="ECO:0000256" key="9">
    <source>
        <dbReference type="ARBA" id="ARBA00031224"/>
    </source>
</evidence>
<dbReference type="InterPro" id="IPR008954">
    <property type="entry name" value="Moesin_tail_sf"/>
</dbReference>
<evidence type="ECO:0000256" key="6">
    <source>
        <dbReference type="ARBA" id="ARBA00023212"/>
    </source>
</evidence>
<feature type="non-terminal residue" evidence="11">
    <location>
        <position position="1"/>
    </location>
</feature>
<evidence type="ECO:0000256" key="8">
    <source>
        <dbReference type="ARBA" id="ARBA00026168"/>
    </source>
</evidence>
<dbReference type="GO" id="GO:0030175">
    <property type="term" value="C:filopodium"/>
    <property type="evidence" value="ECO:0007669"/>
    <property type="project" value="TreeGrafter"/>
</dbReference>
<keyword evidence="6" id="KW-0206">Cytoskeleton</keyword>
<dbReference type="Proteomes" id="UP000521578">
    <property type="component" value="Unassembled WGS sequence"/>
</dbReference>
<keyword evidence="3" id="KW-0963">Cytoplasm</keyword>
<dbReference type="PANTHER" id="PTHR47137">
    <property type="entry name" value="ERMIN"/>
    <property type="match status" value="1"/>
</dbReference>
<organism evidence="11">
    <name type="scientific">Menura novaehollandiae</name>
    <name type="common">superb lyrebird</name>
    <dbReference type="NCBI Taxonomy" id="47692"/>
    <lineage>
        <taxon>Eukaryota</taxon>
        <taxon>Metazoa</taxon>
        <taxon>Chordata</taxon>
        <taxon>Craniata</taxon>
        <taxon>Vertebrata</taxon>
        <taxon>Euteleostomi</taxon>
        <taxon>Archelosauria</taxon>
        <taxon>Archosauria</taxon>
        <taxon>Dinosauria</taxon>
        <taxon>Saurischia</taxon>
        <taxon>Theropoda</taxon>
        <taxon>Coelurosauria</taxon>
        <taxon>Aves</taxon>
        <taxon>Neognathae</taxon>
        <taxon>Neoaves</taxon>
        <taxon>Telluraves</taxon>
        <taxon>Australaves</taxon>
        <taxon>Passeriformes</taxon>
        <taxon>Menuridae</taxon>
        <taxon>Menura</taxon>
    </lineage>
</organism>
<dbReference type="GO" id="GO:0005938">
    <property type="term" value="C:cell cortex"/>
    <property type="evidence" value="ECO:0007669"/>
    <property type="project" value="TreeGrafter"/>
</dbReference>
<comment type="subunit">
    <text evidence="2">Binds actin.</text>
</comment>
<accession>A0AA97MS81</accession>
<comment type="function">
    <text evidence="7">Plays a role in cytoskeletal rearrangements during the late wrapping and/or compaction phases of myelinogenesis as well as in maintenance and stability of myelin sheath in the adult. May play an important role in late-stage oligodendroglia maturation, myelin/Ranvier node formation during CNS development, and in the maintenance and plasticity of related structures in the mature CNS.</text>
</comment>
<feature type="non-terminal residue" evidence="11">
    <location>
        <position position="250"/>
    </location>
</feature>
<dbReference type="GO" id="GO:0007015">
    <property type="term" value="P:actin filament organization"/>
    <property type="evidence" value="ECO:0007669"/>
    <property type="project" value="InterPro"/>
</dbReference>
<keyword evidence="5" id="KW-0009">Actin-binding</keyword>
<dbReference type="SUPFAM" id="SSF48678">
    <property type="entry name" value="Moesin tail domain"/>
    <property type="match status" value="1"/>
</dbReference>
<gene>
    <name evidence="11" type="primary">Ermn</name>
    <name evidence="11" type="ORF">MENNOV_R02513</name>
</gene>
<dbReference type="GO" id="GO:0005856">
    <property type="term" value="C:cytoskeleton"/>
    <property type="evidence" value="ECO:0007669"/>
    <property type="project" value="UniProtKB-SubCell"/>
</dbReference>
<evidence type="ECO:0000256" key="10">
    <source>
        <dbReference type="SAM" id="MobiDB-lite"/>
    </source>
</evidence>
<dbReference type="GO" id="GO:0051015">
    <property type="term" value="F:actin filament binding"/>
    <property type="evidence" value="ECO:0007669"/>
    <property type="project" value="InterPro"/>
</dbReference>
<evidence type="ECO:0000313" key="11">
    <source>
        <dbReference type="EMBL" id="NXE96340.1"/>
    </source>
</evidence>
<evidence type="ECO:0000256" key="1">
    <source>
        <dbReference type="ARBA" id="ARBA00004245"/>
    </source>
</evidence>
<keyword evidence="4" id="KW-0597">Phosphoprotein</keyword>
<evidence type="ECO:0000256" key="5">
    <source>
        <dbReference type="ARBA" id="ARBA00023203"/>
    </source>
</evidence>
<reference evidence="11" key="1">
    <citation type="submission" date="2022-12" db="EMBL/GenBank/DDBJ databases">
        <title>Bird 10,000 Genomes (B10K) Project - Family phase.</title>
        <authorList>
            <person name="Zhang G."/>
        </authorList>
    </citation>
    <scope>NUCLEOTIDE SEQUENCE</scope>
    <source>
        <strain evidence="11">B10K-CU-030-46</strain>
        <tissue evidence="11">Muscle</tissue>
    </source>
</reference>
<feature type="compositionally biased region" description="Basic and acidic residues" evidence="10">
    <location>
        <begin position="169"/>
        <end position="187"/>
    </location>
</feature>